<evidence type="ECO:0000313" key="10">
    <source>
        <dbReference type="Proteomes" id="UP000028545"/>
    </source>
</evidence>
<dbReference type="GO" id="GO:0042180">
    <property type="term" value="P:ketone metabolic process"/>
    <property type="evidence" value="ECO:0007669"/>
    <property type="project" value="UniProtKB-ARBA"/>
</dbReference>
<dbReference type="EC" id="1.1.1.149" evidence="9"/>
<dbReference type="AlphaFoldDB" id="A0A084GHH2"/>
<dbReference type="VEuPathDB" id="FungiDB:SAPIO_CDS0080"/>
<dbReference type="PROSITE" id="PS00062">
    <property type="entry name" value="ALDOKETO_REDUCTASE_2"/>
    <property type="match status" value="1"/>
</dbReference>
<dbReference type="GO" id="GO:0005737">
    <property type="term" value="C:cytoplasm"/>
    <property type="evidence" value="ECO:0007669"/>
    <property type="project" value="UniProtKB-SubCell"/>
</dbReference>
<feature type="binding site" evidence="6">
    <location>
        <position position="111"/>
    </location>
    <ligand>
        <name>substrate</name>
    </ligand>
</feature>
<dbReference type="InterPro" id="IPR036812">
    <property type="entry name" value="NAD(P)_OxRdtase_dom_sf"/>
</dbReference>
<dbReference type="GO" id="GO:0019568">
    <property type="term" value="P:arabinose catabolic process"/>
    <property type="evidence" value="ECO:0007669"/>
    <property type="project" value="UniProtKB-ARBA"/>
</dbReference>
<evidence type="ECO:0000256" key="7">
    <source>
        <dbReference type="PIRSR" id="PIRSR000097-3"/>
    </source>
</evidence>
<dbReference type="PROSITE" id="PS00798">
    <property type="entry name" value="ALDOKETO_REDUCTASE_1"/>
    <property type="match status" value="1"/>
</dbReference>
<keyword evidence="4 9" id="KW-0560">Oxidoreductase</keyword>
<name>A0A084GHH2_PSEDA</name>
<dbReference type="EC" id="1.1.1.188" evidence="9"/>
<keyword evidence="3" id="KW-0963">Cytoplasm</keyword>
<feature type="active site" description="Proton donor" evidence="5">
    <location>
        <position position="55"/>
    </location>
</feature>
<dbReference type="GO" id="GO:0042843">
    <property type="term" value="P:D-xylose catabolic process"/>
    <property type="evidence" value="ECO:0007669"/>
    <property type="project" value="UniProtKB-ARBA"/>
</dbReference>
<keyword evidence="10" id="KW-1185">Reference proteome</keyword>
<dbReference type="HOGENOM" id="CLU_023205_0_0_1"/>
<dbReference type="Gene3D" id="3.20.20.100">
    <property type="entry name" value="NADP-dependent oxidoreductase domain"/>
    <property type="match status" value="1"/>
</dbReference>
<dbReference type="PROSITE" id="PS00063">
    <property type="entry name" value="ALDOKETO_REDUCTASE_3"/>
    <property type="match status" value="1"/>
</dbReference>
<feature type="domain" description="NADP-dependent oxidoreductase" evidence="8">
    <location>
        <begin position="22"/>
        <end position="276"/>
    </location>
</feature>
<evidence type="ECO:0000313" key="9">
    <source>
        <dbReference type="EMBL" id="KEZ46784.1"/>
    </source>
</evidence>
<dbReference type="EC" id="1.1.1.2" evidence="9"/>
<comment type="similarity">
    <text evidence="2">Belongs to the aldo/keto reductase family.</text>
</comment>
<dbReference type="GO" id="GO:0006066">
    <property type="term" value="P:alcohol metabolic process"/>
    <property type="evidence" value="ECO:0007669"/>
    <property type="project" value="UniProtKB-ARBA"/>
</dbReference>
<evidence type="ECO:0000256" key="5">
    <source>
        <dbReference type="PIRSR" id="PIRSR000097-1"/>
    </source>
</evidence>
<feature type="site" description="Lowers pKa of active site Tyr" evidence="7">
    <location>
        <position position="80"/>
    </location>
</feature>
<evidence type="ECO:0000256" key="2">
    <source>
        <dbReference type="ARBA" id="ARBA00007905"/>
    </source>
</evidence>
<dbReference type="GO" id="GO:0047017">
    <property type="term" value="F:prostaglandin F synthase activity"/>
    <property type="evidence" value="ECO:0007669"/>
    <property type="project" value="UniProtKB-EC"/>
</dbReference>
<reference evidence="9 10" key="1">
    <citation type="journal article" date="2014" name="Genome Announc.">
        <title>Draft genome sequence of the pathogenic fungus Scedosporium apiospermum.</title>
        <authorList>
            <person name="Vandeputte P."/>
            <person name="Ghamrawi S."/>
            <person name="Rechenmann M."/>
            <person name="Iltis A."/>
            <person name="Giraud S."/>
            <person name="Fleury M."/>
            <person name="Thornton C."/>
            <person name="Delhaes L."/>
            <person name="Meyer W."/>
            <person name="Papon N."/>
            <person name="Bouchara J.P."/>
        </authorList>
    </citation>
    <scope>NUCLEOTIDE SEQUENCE [LARGE SCALE GENOMIC DNA]</scope>
    <source>
        <strain evidence="9 10">IHEM 14462</strain>
    </source>
</reference>
<dbReference type="OrthoDB" id="416253at2759"/>
<comment type="caution">
    <text evidence="9">The sequence shown here is derived from an EMBL/GenBank/DDBJ whole genome shotgun (WGS) entry which is preliminary data.</text>
</comment>
<proteinExistence type="inferred from homology"/>
<evidence type="ECO:0000256" key="4">
    <source>
        <dbReference type="ARBA" id="ARBA00023002"/>
    </source>
</evidence>
<dbReference type="InterPro" id="IPR023210">
    <property type="entry name" value="NADP_OxRdtase_dom"/>
</dbReference>
<accession>A0A084GHH2</accession>
<dbReference type="PANTHER" id="PTHR11732">
    <property type="entry name" value="ALDO/KETO REDUCTASE"/>
    <property type="match status" value="1"/>
</dbReference>
<evidence type="ECO:0000256" key="3">
    <source>
        <dbReference type="ARBA" id="ARBA00022490"/>
    </source>
</evidence>
<dbReference type="GO" id="GO:0033554">
    <property type="term" value="P:cellular response to stress"/>
    <property type="evidence" value="ECO:0007669"/>
    <property type="project" value="UniProtKB-ARBA"/>
</dbReference>
<dbReference type="InterPro" id="IPR020471">
    <property type="entry name" value="AKR"/>
</dbReference>
<dbReference type="KEGG" id="sapo:SAPIO_CDS0080"/>
<dbReference type="FunFam" id="3.20.20.100:FF:000018">
    <property type="entry name" value="Glycerol dehydrogenase Gcy1"/>
    <property type="match status" value="1"/>
</dbReference>
<dbReference type="RefSeq" id="XP_016646583.1">
    <property type="nucleotide sequence ID" value="XM_016782950.1"/>
</dbReference>
<dbReference type="GO" id="GO:0047006">
    <property type="term" value="F:17-alpha,20-alpha-dihydroxypregn-4-en-3-one dehydrogenase [NAD(P)+] activity"/>
    <property type="evidence" value="ECO:0007669"/>
    <property type="project" value="UniProtKB-EC"/>
</dbReference>
<organism evidence="9 10">
    <name type="scientific">Pseudallescheria apiosperma</name>
    <name type="common">Scedosporium apiospermum</name>
    <dbReference type="NCBI Taxonomy" id="563466"/>
    <lineage>
        <taxon>Eukaryota</taxon>
        <taxon>Fungi</taxon>
        <taxon>Dikarya</taxon>
        <taxon>Ascomycota</taxon>
        <taxon>Pezizomycotina</taxon>
        <taxon>Sordariomycetes</taxon>
        <taxon>Hypocreomycetidae</taxon>
        <taxon>Microascales</taxon>
        <taxon>Microascaceae</taxon>
        <taxon>Scedosporium</taxon>
    </lineage>
</organism>
<dbReference type="GeneID" id="27718232"/>
<evidence type="ECO:0000256" key="1">
    <source>
        <dbReference type="ARBA" id="ARBA00004496"/>
    </source>
</evidence>
<sequence>MAPVDQTKRTFKLNTGAEIPAIGLGTWQSPPNQVYDAVLSALKNGYRHIDTAFAYGNETEVGAAIRDSGVPRSEIWVTTKLDNPWHKRVPEAIDASLKNLGLDYVDLYLVHWPSSTDPADLKKHLEGWDFVDTWREMQKLVGTGKARNIGVSNFGIRNLERLLNDESCKIVPAVNQIELHPCNPSPKLVAYNTSKGIHSTGYSCLGSTNSPLYTNKTLLDIAAAKGRTPQQVLLMWGLQKGWSVIPKSVSEDRIKANFEVDGWELTEEEIKRLDAIPERFKVCGDAWLPVKVFFGDDE</sequence>
<evidence type="ECO:0000256" key="6">
    <source>
        <dbReference type="PIRSR" id="PIRSR000097-2"/>
    </source>
</evidence>
<comment type="subcellular location">
    <subcellularLocation>
        <location evidence="1">Cytoplasm</location>
    </subcellularLocation>
</comment>
<evidence type="ECO:0000259" key="8">
    <source>
        <dbReference type="Pfam" id="PF00248"/>
    </source>
</evidence>
<dbReference type="PRINTS" id="PR00069">
    <property type="entry name" value="ALDKETRDTASE"/>
</dbReference>
<dbReference type="SUPFAM" id="SSF51430">
    <property type="entry name" value="NAD(P)-linked oxidoreductase"/>
    <property type="match status" value="1"/>
</dbReference>
<dbReference type="PIRSF" id="PIRSF000097">
    <property type="entry name" value="AKR"/>
    <property type="match status" value="1"/>
</dbReference>
<dbReference type="GO" id="GO:0050580">
    <property type="term" value="F:2,5-didehydrogluconate reductase activity"/>
    <property type="evidence" value="ECO:0007669"/>
    <property type="project" value="UniProtKB-EC"/>
</dbReference>
<protein>
    <submittedName>
        <fullName evidence="9">GCY protein</fullName>
        <ecNumber evidence="9">1.1.1.149</ecNumber>
        <ecNumber evidence="9">1.1.1.188</ecNumber>
        <ecNumber evidence="9">1.1.1.2</ecNumber>
        <ecNumber evidence="9">1.1.1.274</ecNumber>
    </submittedName>
</protein>
<gene>
    <name evidence="9" type="ORF">SAPIO_CDS0080</name>
</gene>
<dbReference type="OMA" id="MHWPASL"/>
<dbReference type="InterPro" id="IPR018170">
    <property type="entry name" value="Aldo/ket_reductase_CS"/>
</dbReference>
<dbReference type="Pfam" id="PF00248">
    <property type="entry name" value="Aldo_ket_red"/>
    <property type="match status" value="1"/>
</dbReference>
<dbReference type="Proteomes" id="UP000028545">
    <property type="component" value="Unassembled WGS sequence"/>
</dbReference>
<dbReference type="GO" id="GO:0004032">
    <property type="term" value="F:aldose reductase (NADPH) activity"/>
    <property type="evidence" value="ECO:0007669"/>
    <property type="project" value="UniProtKB-ARBA"/>
</dbReference>
<dbReference type="EMBL" id="JOWA01000011">
    <property type="protein sequence ID" value="KEZ46784.1"/>
    <property type="molecule type" value="Genomic_DNA"/>
</dbReference>
<dbReference type="EC" id="1.1.1.274" evidence="9"/>